<dbReference type="EMBL" id="BMHH01000013">
    <property type="protein sequence ID" value="GGA99885.1"/>
    <property type="molecule type" value="Genomic_DNA"/>
</dbReference>
<gene>
    <name evidence="1" type="ORF">GCM10011491_30190</name>
</gene>
<accession>A0A916WIA1</accession>
<dbReference type="Proteomes" id="UP000646478">
    <property type="component" value="Unassembled WGS sequence"/>
</dbReference>
<dbReference type="AlphaFoldDB" id="A0A916WIA1"/>
<evidence type="ECO:0000313" key="2">
    <source>
        <dbReference type="Proteomes" id="UP000646478"/>
    </source>
</evidence>
<protein>
    <submittedName>
        <fullName evidence="1">Uncharacterized protein</fullName>
    </submittedName>
</protein>
<reference evidence="1" key="1">
    <citation type="journal article" date="2014" name="Int. J. Syst. Evol. Microbiol.">
        <title>Complete genome sequence of Corynebacterium casei LMG S-19264T (=DSM 44701T), isolated from a smear-ripened cheese.</title>
        <authorList>
            <consortium name="US DOE Joint Genome Institute (JGI-PGF)"/>
            <person name="Walter F."/>
            <person name="Albersmeier A."/>
            <person name="Kalinowski J."/>
            <person name="Ruckert C."/>
        </authorList>
    </citation>
    <scope>NUCLEOTIDE SEQUENCE</scope>
    <source>
        <strain evidence="1">CGMCC 1.15082</strain>
    </source>
</reference>
<proteinExistence type="predicted"/>
<keyword evidence="2" id="KW-1185">Reference proteome</keyword>
<sequence>MQPEKWHREYAEEILSEIRAALDEPNEAMIDAAEAFKASGGQGYTGILRAMLAASPLGGAE</sequence>
<name>A0A916WIA1_9HYPH</name>
<organism evidence="1 2">
    <name type="scientific">Brucella endophytica</name>
    <dbReference type="NCBI Taxonomy" id="1963359"/>
    <lineage>
        <taxon>Bacteria</taxon>
        <taxon>Pseudomonadati</taxon>
        <taxon>Pseudomonadota</taxon>
        <taxon>Alphaproteobacteria</taxon>
        <taxon>Hyphomicrobiales</taxon>
        <taxon>Brucellaceae</taxon>
        <taxon>Brucella/Ochrobactrum group</taxon>
        <taxon>Brucella</taxon>
    </lineage>
</organism>
<evidence type="ECO:0000313" key="1">
    <source>
        <dbReference type="EMBL" id="GGA99885.1"/>
    </source>
</evidence>
<comment type="caution">
    <text evidence="1">The sequence shown here is derived from an EMBL/GenBank/DDBJ whole genome shotgun (WGS) entry which is preliminary data.</text>
</comment>
<reference evidence="1" key="2">
    <citation type="submission" date="2020-09" db="EMBL/GenBank/DDBJ databases">
        <authorList>
            <person name="Sun Q."/>
            <person name="Zhou Y."/>
        </authorList>
    </citation>
    <scope>NUCLEOTIDE SEQUENCE</scope>
    <source>
        <strain evidence="1">CGMCC 1.15082</strain>
    </source>
</reference>